<reference evidence="2 3" key="1">
    <citation type="journal article" date="2018" name="Sci. Rep.">
        <title>Genomic signatures of local adaptation to the degree of environmental predictability in rotifers.</title>
        <authorList>
            <person name="Franch-Gras L."/>
            <person name="Hahn C."/>
            <person name="Garcia-Roger E.M."/>
            <person name="Carmona M.J."/>
            <person name="Serra M."/>
            <person name="Gomez A."/>
        </authorList>
    </citation>
    <scope>NUCLEOTIDE SEQUENCE [LARGE SCALE GENOMIC DNA]</scope>
    <source>
        <strain evidence="2">HYR1</strain>
    </source>
</reference>
<keyword evidence="1" id="KW-1133">Transmembrane helix</keyword>
<comment type="caution">
    <text evidence="2">The sequence shown here is derived from an EMBL/GenBank/DDBJ whole genome shotgun (WGS) entry which is preliminary data.</text>
</comment>
<accession>A0A3M7S556</accession>
<keyword evidence="1" id="KW-0812">Transmembrane</keyword>
<keyword evidence="1" id="KW-0472">Membrane</keyword>
<dbReference type="AlphaFoldDB" id="A0A3M7S556"/>
<evidence type="ECO:0000313" key="3">
    <source>
        <dbReference type="Proteomes" id="UP000276133"/>
    </source>
</evidence>
<evidence type="ECO:0000313" key="2">
    <source>
        <dbReference type="EMBL" id="RNA30775.1"/>
    </source>
</evidence>
<organism evidence="2 3">
    <name type="scientific">Brachionus plicatilis</name>
    <name type="common">Marine rotifer</name>
    <name type="synonym">Brachionus muelleri</name>
    <dbReference type="NCBI Taxonomy" id="10195"/>
    <lineage>
        <taxon>Eukaryota</taxon>
        <taxon>Metazoa</taxon>
        <taxon>Spiralia</taxon>
        <taxon>Gnathifera</taxon>
        <taxon>Rotifera</taxon>
        <taxon>Eurotatoria</taxon>
        <taxon>Monogononta</taxon>
        <taxon>Pseudotrocha</taxon>
        <taxon>Ploima</taxon>
        <taxon>Brachionidae</taxon>
        <taxon>Brachionus</taxon>
    </lineage>
</organism>
<dbReference type="Proteomes" id="UP000276133">
    <property type="component" value="Unassembled WGS sequence"/>
</dbReference>
<protein>
    <submittedName>
        <fullName evidence="2">Uncharacterized protein</fullName>
    </submittedName>
</protein>
<name>A0A3M7S556_BRAPC</name>
<proteinExistence type="predicted"/>
<keyword evidence="3" id="KW-1185">Reference proteome</keyword>
<dbReference type="EMBL" id="REGN01002046">
    <property type="protein sequence ID" value="RNA30775.1"/>
    <property type="molecule type" value="Genomic_DNA"/>
</dbReference>
<feature type="transmembrane region" description="Helical" evidence="1">
    <location>
        <begin position="28"/>
        <end position="50"/>
    </location>
</feature>
<gene>
    <name evidence="2" type="ORF">BpHYR1_048693</name>
</gene>
<sequence>MLHSFVKATRAFGHFGADTQTPLPLLRLIAHFLSSFLLAAFIITRVVVTVSRQSQPLARRRFYTLSESISWMLVVGTVVRRSTVTTFDFVRKAWTQIGNI</sequence>
<evidence type="ECO:0000256" key="1">
    <source>
        <dbReference type="SAM" id="Phobius"/>
    </source>
</evidence>